<dbReference type="InterPro" id="IPR004012">
    <property type="entry name" value="Run_dom"/>
</dbReference>
<comment type="caution">
    <text evidence="3">The sequence shown here is derived from an EMBL/GenBank/DDBJ whole genome shotgun (WGS) entry which is preliminary data.</text>
</comment>
<sequence>MVLTVLLNERVLTNILELVLNDIEIMKYCYLTTSPLLNTSYTTYITQSVDVLEKAVLFYISPNSVIDPSSPSPDDQPQRSLSPDQEPASALDTPTSEPLLVPIKRNHTKKKKVIQSTPAPKESESAISSQPRPSHSPTPSINTIKLPSADTLGLPIPDWSAQDKSVSADDVKTIDLTVLPLRRSPPIELVYDRAPLDLPSLLPQKLASHKDSPDAAVLTSLVVHSEQVGAIEPFPSQPSTEPRSTSAAARDTPRSQSASAEELTAARGSGDGGKEDETLFDAVDCSLFYSTLPRGNMFIVAPSTFTTVPFANTTIILPQATPLAE</sequence>
<gene>
    <name evidence="3" type="ORF">BLNAU_8762</name>
</gene>
<evidence type="ECO:0000313" key="4">
    <source>
        <dbReference type="Proteomes" id="UP001281761"/>
    </source>
</evidence>
<protein>
    <recommendedName>
        <fullName evidence="2">RUN domain-containing protein</fullName>
    </recommendedName>
</protein>
<proteinExistence type="predicted"/>
<keyword evidence="4" id="KW-1185">Reference proteome</keyword>
<reference evidence="3 4" key="1">
    <citation type="journal article" date="2022" name="bioRxiv">
        <title>Genomics of Preaxostyla Flagellates Illuminates Evolutionary Transitions and the Path Towards Mitochondrial Loss.</title>
        <authorList>
            <person name="Novak L.V.F."/>
            <person name="Treitli S.C."/>
            <person name="Pyrih J."/>
            <person name="Halakuc P."/>
            <person name="Pipaliya S.V."/>
            <person name="Vacek V."/>
            <person name="Brzon O."/>
            <person name="Soukal P."/>
            <person name="Eme L."/>
            <person name="Dacks J.B."/>
            <person name="Karnkowska A."/>
            <person name="Elias M."/>
            <person name="Hampl V."/>
        </authorList>
    </citation>
    <scope>NUCLEOTIDE SEQUENCE [LARGE SCALE GENOMIC DNA]</scope>
    <source>
        <strain evidence="3">NAU3</strain>
        <tissue evidence="3">Gut</tissue>
    </source>
</reference>
<feature type="compositionally biased region" description="Low complexity" evidence="1">
    <location>
        <begin position="67"/>
        <end position="85"/>
    </location>
</feature>
<evidence type="ECO:0000259" key="2">
    <source>
        <dbReference type="PROSITE" id="PS50826"/>
    </source>
</evidence>
<dbReference type="PROSITE" id="PS50826">
    <property type="entry name" value="RUN"/>
    <property type="match status" value="1"/>
</dbReference>
<dbReference type="EMBL" id="JARBJD010000058">
    <property type="protein sequence ID" value="KAK2956198.1"/>
    <property type="molecule type" value="Genomic_DNA"/>
</dbReference>
<evidence type="ECO:0000256" key="1">
    <source>
        <dbReference type="SAM" id="MobiDB-lite"/>
    </source>
</evidence>
<feature type="compositionally biased region" description="Polar residues" evidence="1">
    <location>
        <begin position="125"/>
        <end position="145"/>
    </location>
</feature>
<organism evidence="3 4">
    <name type="scientific">Blattamonas nauphoetae</name>
    <dbReference type="NCBI Taxonomy" id="2049346"/>
    <lineage>
        <taxon>Eukaryota</taxon>
        <taxon>Metamonada</taxon>
        <taxon>Preaxostyla</taxon>
        <taxon>Oxymonadida</taxon>
        <taxon>Blattamonas</taxon>
    </lineage>
</organism>
<accession>A0ABQ9XXJ9</accession>
<feature type="compositionally biased region" description="Polar residues" evidence="1">
    <location>
        <begin position="237"/>
        <end position="247"/>
    </location>
</feature>
<feature type="domain" description="RUN" evidence="2">
    <location>
        <begin position="1"/>
        <end position="65"/>
    </location>
</feature>
<dbReference type="Proteomes" id="UP001281761">
    <property type="component" value="Unassembled WGS sequence"/>
</dbReference>
<feature type="region of interest" description="Disordered" evidence="1">
    <location>
        <begin position="229"/>
        <end position="276"/>
    </location>
</feature>
<feature type="region of interest" description="Disordered" evidence="1">
    <location>
        <begin position="67"/>
        <end position="148"/>
    </location>
</feature>
<feature type="compositionally biased region" description="Basic residues" evidence="1">
    <location>
        <begin position="104"/>
        <end position="113"/>
    </location>
</feature>
<name>A0ABQ9XXJ9_9EUKA</name>
<evidence type="ECO:0000313" key="3">
    <source>
        <dbReference type="EMBL" id="KAK2956198.1"/>
    </source>
</evidence>